<keyword evidence="4" id="KW-1185">Reference proteome</keyword>
<dbReference type="Gene3D" id="1.25.40.10">
    <property type="entry name" value="Tetratricopeptide repeat domain"/>
    <property type="match status" value="1"/>
</dbReference>
<dbReference type="Proteomes" id="UP000013827">
    <property type="component" value="Unassembled WGS sequence"/>
</dbReference>
<dbReference type="GeneID" id="17270213"/>
<feature type="region of interest" description="Disordered" evidence="2">
    <location>
        <begin position="179"/>
        <end position="217"/>
    </location>
</feature>
<evidence type="ECO:0000256" key="1">
    <source>
        <dbReference type="PROSITE-ProRule" id="PRU00339"/>
    </source>
</evidence>
<reference evidence="3" key="2">
    <citation type="submission" date="2024-10" db="UniProtKB">
        <authorList>
            <consortium name="EnsemblProtists"/>
        </authorList>
    </citation>
    <scope>IDENTIFICATION</scope>
</reference>
<dbReference type="HOGENOM" id="CLU_1274304_0_0_1"/>
<name>A0A0D3JMD1_EMIH1</name>
<dbReference type="SUPFAM" id="SSF48452">
    <property type="entry name" value="TPR-like"/>
    <property type="match status" value="1"/>
</dbReference>
<reference evidence="4" key="1">
    <citation type="journal article" date="2013" name="Nature">
        <title>Pan genome of the phytoplankton Emiliania underpins its global distribution.</title>
        <authorList>
            <person name="Read B.A."/>
            <person name="Kegel J."/>
            <person name="Klute M.J."/>
            <person name="Kuo A."/>
            <person name="Lefebvre S.C."/>
            <person name="Maumus F."/>
            <person name="Mayer C."/>
            <person name="Miller J."/>
            <person name="Monier A."/>
            <person name="Salamov A."/>
            <person name="Young J."/>
            <person name="Aguilar M."/>
            <person name="Claverie J.M."/>
            <person name="Frickenhaus S."/>
            <person name="Gonzalez K."/>
            <person name="Herman E.K."/>
            <person name="Lin Y.C."/>
            <person name="Napier J."/>
            <person name="Ogata H."/>
            <person name="Sarno A.F."/>
            <person name="Shmutz J."/>
            <person name="Schroeder D."/>
            <person name="de Vargas C."/>
            <person name="Verret F."/>
            <person name="von Dassow P."/>
            <person name="Valentin K."/>
            <person name="Van de Peer Y."/>
            <person name="Wheeler G."/>
            <person name="Dacks J.B."/>
            <person name="Delwiche C.F."/>
            <person name="Dyhrman S.T."/>
            <person name="Glockner G."/>
            <person name="John U."/>
            <person name="Richards T."/>
            <person name="Worden A.Z."/>
            <person name="Zhang X."/>
            <person name="Grigoriev I.V."/>
            <person name="Allen A.E."/>
            <person name="Bidle K."/>
            <person name="Borodovsky M."/>
            <person name="Bowler C."/>
            <person name="Brownlee C."/>
            <person name="Cock J.M."/>
            <person name="Elias M."/>
            <person name="Gladyshev V.N."/>
            <person name="Groth M."/>
            <person name="Guda C."/>
            <person name="Hadaegh A."/>
            <person name="Iglesias-Rodriguez M.D."/>
            <person name="Jenkins J."/>
            <person name="Jones B.M."/>
            <person name="Lawson T."/>
            <person name="Leese F."/>
            <person name="Lindquist E."/>
            <person name="Lobanov A."/>
            <person name="Lomsadze A."/>
            <person name="Malik S.B."/>
            <person name="Marsh M.E."/>
            <person name="Mackinder L."/>
            <person name="Mock T."/>
            <person name="Mueller-Roeber B."/>
            <person name="Pagarete A."/>
            <person name="Parker M."/>
            <person name="Probert I."/>
            <person name="Quesneville H."/>
            <person name="Raines C."/>
            <person name="Rensing S.A."/>
            <person name="Riano-Pachon D.M."/>
            <person name="Richier S."/>
            <person name="Rokitta S."/>
            <person name="Shiraiwa Y."/>
            <person name="Soanes D.M."/>
            <person name="van der Giezen M."/>
            <person name="Wahlund T.M."/>
            <person name="Williams B."/>
            <person name="Wilson W."/>
            <person name="Wolfe G."/>
            <person name="Wurch L.L."/>
        </authorList>
    </citation>
    <scope>NUCLEOTIDE SEQUENCE</scope>
</reference>
<dbReference type="AlphaFoldDB" id="A0A0D3JMD1"/>
<accession>A0A0D3JMD1</accession>
<sequence length="217" mass="23906">MEMGLSPQHGAGPSDAEWYGPPITDEWKASLESLGEAARIHRMEEFTSTAAKLLFNAREFHGAAFLFSRALHIAQQAKSVSDETVAALTNNVAAAYHGLGEWDEAVDRFKTAIQLFEALEAKRHSIGKWLDGDSTQRKIDFIRGRMELAARRARATNTTRGMAIPSKPGTVCVPISSPSALTRRHERPPPDEWLDSSGTVRQGGADYFDKKAKVAER</sequence>
<dbReference type="PROSITE" id="PS50005">
    <property type="entry name" value="TPR"/>
    <property type="match status" value="1"/>
</dbReference>
<dbReference type="KEGG" id="ehx:EMIHUDRAFT_450574"/>
<feature type="repeat" description="TPR" evidence="1">
    <location>
        <begin position="86"/>
        <end position="119"/>
    </location>
</feature>
<feature type="compositionally biased region" description="Basic and acidic residues" evidence="2">
    <location>
        <begin position="207"/>
        <end position="217"/>
    </location>
</feature>
<dbReference type="InterPro" id="IPR019734">
    <property type="entry name" value="TPR_rpt"/>
</dbReference>
<dbReference type="RefSeq" id="XP_005777095.1">
    <property type="nucleotide sequence ID" value="XM_005777038.1"/>
</dbReference>
<dbReference type="InterPro" id="IPR011990">
    <property type="entry name" value="TPR-like_helical_dom_sf"/>
</dbReference>
<evidence type="ECO:0000256" key="2">
    <source>
        <dbReference type="SAM" id="MobiDB-lite"/>
    </source>
</evidence>
<keyword evidence="1" id="KW-0802">TPR repeat</keyword>
<proteinExistence type="predicted"/>
<evidence type="ECO:0000313" key="4">
    <source>
        <dbReference type="Proteomes" id="UP000013827"/>
    </source>
</evidence>
<protein>
    <submittedName>
        <fullName evidence="3">Uncharacterized protein</fullName>
    </submittedName>
</protein>
<evidence type="ECO:0000313" key="3">
    <source>
        <dbReference type="EnsemblProtists" id="EOD24666"/>
    </source>
</evidence>
<dbReference type="PaxDb" id="2903-EOD24666"/>
<dbReference type="EnsemblProtists" id="EOD24666">
    <property type="protein sequence ID" value="EOD24666"/>
    <property type="gene ID" value="EMIHUDRAFT_450574"/>
</dbReference>
<organism evidence="3 4">
    <name type="scientific">Emiliania huxleyi (strain CCMP1516)</name>
    <dbReference type="NCBI Taxonomy" id="280463"/>
    <lineage>
        <taxon>Eukaryota</taxon>
        <taxon>Haptista</taxon>
        <taxon>Haptophyta</taxon>
        <taxon>Prymnesiophyceae</taxon>
        <taxon>Isochrysidales</taxon>
        <taxon>Noelaerhabdaceae</taxon>
        <taxon>Emiliania</taxon>
    </lineage>
</organism>